<evidence type="ECO:0000313" key="15">
    <source>
        <dbReference type="Proteomes" id="UP001549164"/>
    </source>
</evidence>
<evidence type="ECO:0000256" key="2">
    <source>
        <dbReference type="ARBA" id="ARBA00005810"/>
    </source>
</evidence>
<comment type="caution">
    <text evidence="14">The sequence shown here is derived from an EMBL/GenBank/DDBJ whole genome shotgun (WGS) entry which is preliminary data.</text>
</comment>
<protein>
    <recommendedName>
        <fullName evidence="4">2-amino-4-hydroxy-6-hydroxymethyldihydropteridine pyrophosphokinase</fullName>
        <ecNumber evidence="3">2.7.6.3</ecNumber>
    </recommendedName>
    <alternativeName>
        <fullName evidence="11">6-hydroxymethyl-7,8-dihydropterin pyrophosphokinase</fullName>
    </alternativeName>
    <alternativeName>
        <fullName evidence="12">7,8-dihydro-6-hydroxymethylpterin-pyrophosphokinase</fullName>
    </alternativeName>
</protein>
<accession>A0ABV2I9D4</accession>
<evidence type="ECO:0000256" key="12">
    <source>
        <dbReference type="ARBA" id="ARBA00033413"/>
    </source>
</evidence>
<keyword evidence="6" id="KW-0547">Nucleotide-binding</keyword>
<dbReference type="PROSITE" id="PS00794">
    <property type="entry name" value="HPPK"/>
    <property type="match status" value="1"/>
</dbReference>
<keyword evidence="9" id="KW-0289">Folate biosynthesis</keyword>
<evidence type="ECO:0000256" key="4">
    <source>
        <dbReference type="ARBA" id="ARBA00016218"/>
    </source>
</evidence>
<evidence type="ECO:0000256" key="11">
    <source>
        <dbReference type="ARBA" id="ARBA00029766"/>
    </source>
</evidence>
<keyword evidence="8" id="KW-0067">ATP-binding</keyword>
<dbReference type="Proteomes" id="UP001549164">
    <property type="component" value="Unassembled WGS sequence"/>
</dbReference>
<dbReference type="RefSeq" id="WP_354433551.1">
    <property type="nucleotide sequence ID" value="NZ_JBEPLY010000003.1"/>
</dbReference>
<evidence type="ECO:0000313" key="14">
    <source>
        <dbReference type="EMBL" id="MET3599369.1"/>
    </source>
</evidence>
<evidence type="ECO:0000256" key="5">
    <source>
        <dbReference type="ARBA" id="ARBA00022679"/>
    </source>
</evidence>
<dbReference type="Pfam" id="PF01288">
    <property type="entry name" value="HPPK"/>
    <property type="match status" value="1"/>
</dbReference>
<evidence type="ECO:0000256" key="10">
    <source>
        <dbReference type="ARBA" id="ARBA00029409"/>
    </source>
</evidence>
<evidence type="ECO:0000256" key="9">
    <source>
        <dbReference type="ARBA" id="ARBA00022909"/>
    </source>
</evidence>
<evidence type="ECO:0000259" key="13">
    <source>
        <dbReference type="PROSITE" id="PS00794"/>
    </source>
</evidence>
<dbReference type="PANTHER" id="PTHR43071">
    <property type="entry name" value="2-AMINO-4-HYDROXY-6-HYDROXYMETHYLDIHYDROPTERIDINE PYROPHOSPHOKINASE"/>
    <property type="match status" value="1"/>
</dbReference>
<evidence type="ECO:0000256" key="7">
    <source>
        <dbReference type="ARBA" id="ARBA00022777"/>
    </source>
</evidence>
<comment type="pathway">
    <text evidence="1">Cofactor biosynthesis; tetrahydrofolate biosynthesis; 2-amino-4-hydroxy-6-hydroxymethyl-7,8-dihydropteridine diphosphate from 7,8-dihydroneopterin triphosphate: step 4/4.</text>
</comment>
<dbReference type="EMBL" id="JBEPLY010000003">
    <property type="protein sequence ID" value="MET3599369.1"/>
    <property type="molecule type" value="Genomic_DNA"/>
</dbReference>
<dbReference type="SUPFAM" id="SSF55083">
    <property type="entry name" value="6-hydroxymethyl-7,8-dihydropterin pyrophosphokinase, HPPK"/>
    <property type="match status" value="1"/>
</dbReference>
<keyword evidence="5 14" id="KW-0808">Transferase</keyword>
<dbReference type="InterPro" id="IPR035907">
    <property type="entry name" value="Hppk_sf"/>
</dbReference>
<comment type="similarity">
    <text evidence="2">Belongs to the HPPK family.</text>
</comment>
<evidence type="ECO:0000256" key="1">
    <source>
        <dbReference type="ARBA" id="ARBA00005051"/>
    </source>
</evidence>
<dbReference type="EC" id="2.7.6.3" evidence="3"/>
<proteinExistence type="inferred from homology"/>
<feature type="domain" description="7,8-dihydro-6-hydroxymethylpterin-pyrophosphokinase" evidence="13">
    <location>
        <begin position="92"/>
        <end position="103"/>
    </location>
</feature>
<name>A0ABV2I9D4_9HYPH</name>
<keyword evidence="15" id="KW-1185">Reference proteome</keyword>
<comment type="function">
    <text evidence="10">Catalyzes the transfer of pyrophosphate from adenosine triphosphate (ATP) to 6-hydroxymethyl-7,8-dihydropterin, an enzymatic step in folate biosynthesis pathway.</text>
</comment>
<dbReference type="NCBIfam" id="TIGR01498">
    <property type="entry name" value="folK"/>
    <property type="match status" value="1"/>
</dbReference>
<organism evidence="14 15">
    <name type="scientific">Martelella mangrovi</name>
    <dbReference type="NCBI Taxonomy" id="1397477"/>
    <lineage>
        <taxon>Bacteria</taxon>
        <taxon>Pseudomonadati</taxon>
        <taxon>Pseudomonadota</taxon>
        <taxon>Alphaproteobacteria</taxon>
        <taxon>Hyphomicrobiales</taxon>
        <taxon>Aurantimonadaceae</taxon>
        <taxon>Martelella</taxon>
    </lineage>
</organism>
<dbReference type="PANTHER" id="PTHR43071:SF1">
    <property type="entry name" value="2-AMINO-4-HYDROXY-6-HYDROXYMETHYLDIHYDROPTERIDINE PYROPHOSPHOKINASE"/>
    <property type="match status" value="1"/>
</dbReference>
<gene>
    <name evidence="14" type="ORF">ABID12_001300</name>
</gene>
<dbReference type="CDD" id="cd00483">
    <property type="entry name" value="HPPK"/>
    <property type="match status" value="1"/>
</dbReference>
<dbReference type="InterPro" id="IPR000550">
    <property type="entry name" value="Hppk"/>
</dbReference>
<dbReference type="Gene3D" id="3.30.70.560">
    <property type="entry name" value="7,8-Dihydro-6-hydroxymethylpterin-pyrophosphokinase HPPK"/>
    <property type="match status" value="1"/>
</dbReference>
<evidence type="ECO:0000256" key="8">
    <source>
        <dbReference type="ARBA" id="ARBA00022840"/>
    </source>
</evidence>
<reference evidence="14 15" key="1">
    <citation type="submission" date="2024-06" db="EMBL/GenBank/DDBJ databases">
        <title>Genomic Encyclopedia of Type Strains, Phase IV (KMG-IV): sequencing the most valuable type-strain genomes for metagenomic binning, comparative biology and taxonomic classification.</title>
        <authorList>
            <person name="Goeker M."/>
        </authorList>
    </citation>
    <scope>NUCLEOTIDE SEQUENCE [LARGE SCALE GENOMIC DNA]</scope>
    <source>
        <strain evidence="14 15">DSM 28102</strain>
    </source>
</reference>
<evidence type="ECO:0000256" key="6">
    <source>
        <dbReference type="ARBA" id="ARBA00022741"/>
    </source>
</evidence>
<dbReference type="GO" id="GO:0003848">
    <property type="term" value="F:2-amino-4-hydroxy-6-hydroxymethyldihydropteridine diphosphokinase activity"/>
    <property type="evidence" value="ECO:0007669"/>
    <property type="project" value="UniProtKB-EC"/>
</dbReference>
<sequence>MSAEEVRAALGLGGNLGEPAEAMARALAMLDADPQTQVVAVSRLYRTPPWGPVAQPPFVNCCALIETGRPAEDLMRFCLDIEKRLKRVRDQRWGPRLIDIDILTFGNLTQESALLTVPHPRMSERGFVLVPLSEIAPDIVVGKRKVSDWLNDVDTADISPASDDGSWWKS</sequence>
<evidence type="ECO:0000256" key="3">
    <source>
        <dbReference type="ARBA" id="ARBA00013253"/>
    </source>
</evidence>
<keyword evidence="7" id="KW-0418">Kinase</keyword>